<keyword evidence="7" id="KW-1185">Reference proteome</keyword>
<evidence type="ECO:0000256" key="1">
    <source>
        <dbReference type="ARBA" id="ARBA00022617"/>
    </source>
</evidence>
<evidence type="ECO:0000256" key="3">
    <source>
        <dbReference type="ARBA" id="ARBA00023004"/>
    </source>
</evidence>
<dbReference type="GO" id="GO:0046872">
    <property type="term" value="F:metal ion binding"/>
    <property type="evidence" value="ECO:0007669"/>
    <property type="project" value="UniProtKB-KW"/>
</dbReference>
<dbReference type="InterPro" id="IPR009056">
    <property type="entry name" value="Cyt_c-like_dom"/>
</dbReference>
<feature type="domain" description="Cytochrome c" evidence="5">
    <location>
        <begin position="152"/>
        <end position="234"/>
    </location>
</feature>
<dbReference type="EMBL" id="CP001798">
    <property type="protein sequence ID" value="ADE14252.1"/>
    <property type="molecule type" value="Genomic_DNA"/>
</dbReference>
<name>D5BZ39_NITHN</name>
<dbReference type="STRING" id="472759.Nhal_1080"/>
<organism evidence="6 7">
    <name type="scientific">Nitrosococcus halophilus (strain Nc4)</name>
    <dbReference type="NCBI Taxonomy" id="472759"/>
    <lineage>
        <taxon>Bacteria</taxon>
        <taxon>Pseudomonadati</taxon>
        <taxon>Pseudomonadota</taxon>
        <taxon>Gammaproteobacteria</taxon>
        <taxon>Chromatiales</taxon>
        <taxon>Chromatiaceae</taxon>
        <taxon>Nitrosococcus</taxon>
    </lineage>
</organism>
<evidence type="ECO:0000256" key="2">
    <source>
        <dbReference type="ARBA" id="ARBA00022723"/>
    </source>
</evidence>
<dbReference type="HOGENOM" id="CLU_1160005_0_0_6"/>
<dbReference type="GO" id="GO:0009055">
    <property type="term" value="F:electron transfer activity"/>
    <property type="evidence" value="ECO:0007669"/>
    <property type="project" value="InterPro"/>
</dbReference>
<evidence type="ECO:0000256" key="4">
    <source>
        <dbReference type="PROSITE-ProRule" id="PRU00433"/>
    </source>
</evidence>
<protein>
    <submittedName>
        <fullName evidence="6">Cytochrome c class I</fullName>
    </submittedName>
</protein>
<accession>D5BZ39</accession>
<dbReference type="InterPro" id="IPR036909">
    <property type="entry name" value="Cyt_c-like_dom_sf"/>
</dbReference>
<dbReference type="AlphaFoldDB" id="D5BZ39"/>
<gene>
    <name evidence="6" type="ordered locus">Nhal_1080</name>
</gene>
<feature type="domain" description="Cytochrome c" evidence="5">
    <location>
        <begin position="29"/>
        <end position="136"/>
    </location>
</feature>
<keyword evidence="3 4" id="KW-0408">Iron</keyword>
<sequence length="243" mass="27193">MHMGDAMMKLFKLFVVLLLIGAAKISQVEAASLGEKILKERCSSCHNLTGPEPATLGELRGRKGPDLFYAGNKYRAEWITEWLQSPQRLRPAGVFYPDHVKLGEEGDEIDATSFSPHPELSKEEAKAVAESLMGFKAKSLLINQGEYKPGKIPLMMGELLFDKFRGCLACHQIEPGYGGLSGPEVYTAADRLQDDYLLSFMRDPQAWNPKTLMPDKHLKESDLQKLVHYLHALKEQGFKEASK</sequence>
<keyword evidence="2 4" id="KW-0479">Metal-binding</keyword>
<evidence type="ECO:0000259" key="5">
    <source>
        <dbReference type="PROSITE" id="PS51007"/>
    </source>
</evidence>
<proteinExistence type="predicted"/>
<dbReference type="PROSITE" id="PS51007">
    <property type="entry name" value="CYTC"/>
    <property type="match status" value="2"/>
</dbReference>
<dbReference type="eggNOG" id="COG2010">
    <property type="taxonomic scope" value="Bacteria"/>
</dbReference>
<keyword evidence="1 4" id="KW-0349">Heme</keyword>
<reference evidence="7" key="1">
    <citation type="submission" date="2010-04" db="EMBL/GenBank/DDBJ databases">
        <title>Complete genome sequence of Nitrosococcus halophilus Nc4, a salt-adapted, aerobic obligate ammonia-oxidizing sulfur purple bacterium.</title>
        <authorList>
            <consortium name="US DOE Joint Genome Institute"/>
            <person name="Campbell M.A."/>
            <person name="Malfatti S.A."/>
            <person name="Chain P.S.G."/>
            <person name="Heidelberg J.F."/>
            <person name="Ward B.B."/>
            <person name="Klotz M.G."/>
        </authorList>
    </citation>
    <scope>NUCLEOTIDE SEQUENCE [LARGE SCALE GENOMIC DNA]</scope>
    <source>
        <strain evidence="7">Nc4</strain>
    </source>
</reference>
<dbReference type="Gene3D" id="1.10.760.10">
    <property type="entry name" value="Cytochrome c-like domain"/>
    <property type="match status" value="2"/>
</dbReference>
<evidence type="ECO:0000313" key="6">
    <source>
        <dbReference type="EMBL" id="ADE14252.1"/>
    </source>
</evidence>
<dbReference type="RefSeq" id="WP_013032144.1">
    <property type="nucleotide sequence ID" value="NC_013960.1"/>
</dbReference>
<dbReference type="SUPFAM" id="SSF46626">
    <property type="entry name" value="Cytochrome c"/>
    <property type="match status" value="2"/>
</dbReference>
<dbReference type="Pfam" id="PF00034">
    <property type="entry name" value="Cytochrom_C"/>
    <property type="match status" value="1"/>
</dbReference>
<dbReference type="Proteomes" id="UP000001844">
    <property type="component" value="Chromosome"/>
</dbReference>
<dbReference type="GO" id="GO:0020037">
    <property type="term" value="F:heme binding"/>
    <property type="evidence" value="ECO:0007669"/>
    <property type="project" value="InterPro"/>
</dbReference>
<dbReference type="KEGG" id="nhl:Nhal_1080"/>
<evidence type="ECO:0000313" key="7">
    <source>
        <dbReference type="Proteomes" id="UP000001844"/>
    </source>
</evidence>
<dbReference type="eggNOG" id="COG3474">
    <property type="taxonomic scope" value="Bacteria"/>
</dbReference>